<dbReference type="PROSITE" id="PS51826">
    <property type="entry name" value="PSBD"/>
    <property type="match status" value="1"/>
</dbReference>
<evidence type="ECO:0000256" key="4">
    <source>
        <dbReference type="RuleBase" id="RU003423"/>
    </source>
</evidence>
<evidence type="ECO:0000256" key="5">
    <source>
        <dbReference type="SAM" id="MobiDB-lite"/>
    </source>
</evidence>
<comment type="similarity">
    <text evidence="2 4">Belongs to the 2-oxoacid dehydrogenase family.</text>
</comment>
<dbReference type="InterPro" id="IPR001078">
    <property type="entry name" value="2-oxoacid_DH_actylTfrase"/>
</dbReference>
<dbReference type="Pfam" id="PF00198">
    <property type="entry name" value="2-oxoacid_dh"/>
    <property type="match status" value="1"/>
</dbReference>
<dbReference type="Gene3D" id="4.10.320.10">
    <property type="entry name" value="E3-binding domain"/>
    <property type="match status" value="1"/>
</dbReference>
<dbReference type="RefSeq" id="WP_094842524.1">
    <property type="nucleotide sequence ID" value="NZ_NEVS01000004.1"/>
</dbReference>
<name>A0A261UHR5_9BORD</name>
<feature type="domain" description="Lipoyl-binding" evidence="6">
    <location>
        <begin position="2"/>
        <end position="77"/>
    </location>
</feature>
<dbReference type="GO" id="GO:0006086">
    <property type="term" value="P:pyruvate decarboxylation to acetyl-CoA"/>
    <property type="evidence" value="ECO:0007669"/>
    <property type="project" value="InterPro"/>
</dbReference>
<dbReference type="InterPro" id="IPR003016">
    <property type="entry name" value="2-oxoA_DH_lipoyl-BS"/>
</dbReference>
<feature type="region of interest" description="Disordered" evidence="5">
    <location>
        <begin position="90"/>
        <end position="109"/>
    </location>
</feature>
<dbReference type="SUPFAM" id="SSF51230">
    <property type="entry name" value="Single hybrid motif"/>
    <property type="match status" value="1"/>
</dbReference>
<dbReference type="Gene3D" id="2.40.50.100">
    <property type="match status" value="1"/>
</dbReference>
<evidence type="ECO:0000256" key="2">
    <source>
        <dbReference type="ARBA" id="ARBA00007317"/>
    </source>
</evidence>
<feature type="domain" description="Peripheral subunit-binding (PSBD)" evidence="7">
    <location>
        <begin position="112"/>
        <end position="149"/>
    </location>
</feature>
<dbReference type="GO" id="GO:0016746">
    <property type="term" value="F:acyltransferase activity"/>
    <property type="evidence" value="ECO:0007669"/>
    <property type="project" value="UniProtKB-KW"/>
</dbReference>
<keyword evidence="4" id="KW-0808">Transferase</keyword>
<dbReference type="SUPFAM" id="SSF52777">
    <property type="entry name" value="CoA-dependent acyltransferases"/>
    <property type="match status" value="1"/>
</dbReference>
<dbReference type="InterPro" id="IPR036625">
    <property type="entry name" value="E3-bd_dom_sf"/>
</dbReference>
<dbReference type="GO" id="GO:0045254">
    <property type="term" value="C:pyruvate dehydrogenase complex"/>
    <property type="evidence" value="ECO:0007669"/>
    <property type="project" value="InterPro"/>
</dbReference>
<dbReference type="InterPro" id="IPR004167">
    <property type="entry name" value="PSBD"/>
</dbReference>
<dbReference type="CDD" id="cd06849">
    <property type="entry name" value="lipoyl_domain"/>
    <property type="match status" value="1"/>
</dbReference>
<reference evidence="9" key="1">
    <citation type="submission" date="2017-05" db="EMBL/GenBank/DDBJ databases">
        <title>Complete and WGS of Bordetella genogroups.</title>
        <authorList>
            <person name="Spilker T."/>
            <person name="Lipuma J."/>
        </authorList>
    </citation>
    <scope>NUCLEOTIDE SEQUENCE [LARGE SCALE GENOMIC DNA]</scope>
    <source>
        <strain evidence="9">AU8856</strain>
    </source>
</reference>
<dbReference type="InterPro" id="IPR023213">
    <property type="entry name" value="CAT-like_dom_sf"/>
</dbReference>
<feature type="compositionally biased region" description="Low complexity" evidence="5">
    <location>
        <begin position="90"/>
        <end position="99"/>
    </location>
</feature>
<sequence>MATMVCMPAVSANAPDAVLAEWIVKEGDSVRAGDSLGGIETDKAVVDLEAEHDGVVGKLLVAQGTRVAVGAPVALLLREGETPRDIAQAGEQVEAAEPAAPSPGPADPSRIFASPVARRTAAAAGLALSGLAGSGPQGRIVKRDVEQALAGDGTRPAPAGGHTDAAGFDLIPHGSMRKAIARRLTESKSTIPHFYLRGLCRADALLGLREQLKAVVPGRVSINDLVIRGAACALRDVPDMNVTWTADALRRHRHADISVAVATPNGLVTPIVKAADGLGVPAISEAMTALIERARAGRLAPAEYEGGSFGISNLGMLGVPDFAAIINPPQSAMLAVGAIVREAVVDEDTIRVGSVMRYTLAVDHRAIDGELAARWLARLTWYLEHPVAMLV</sequence>
<evidence type="ECO:0000259" key="6">
    <source>
        <dbReference type="PROSITE" id="PS50968"/>
    </source>
</evidence>
<evidence type="ECO:0000256" key="1">
    <source>
        <dbReference type="ARBA" id="ARBA00001938"/>
    </source>
</evidence>
<dbReference type="Proteomes" id="UP000215767">
    <property type="component" value="Unassembled WGS sequence"/>
</dbReference>
<gene>
    <name evidence="8" type="ORF">CAL28_17380</name>
</gene>
<dbReference type="InterPro" id="IPR045257">
    <property type="entry name" value="E2/Pdx1"/>
</dbReference>
<accession>A0A261UHR5</accession>
<dbReference type="Pfam" id="PF02817">
    <property type="entry name" value="E3_binding"/>
    <property type="match status" value="1"/>
</dbReference>
<protein>
    <recommendedName>
        <fullName evidence="4">Dihydrolipoamide acetyltransferase component of pyruvate dehydrogenase complex</fullName>
        <ecNumber evidence="4">2.3.1.-</ecNumber>
    </recommendedName>
</protein>
<dbReference type="SUPFAM" id="SSF47005">
    <property type="entry name" value="Peripheral subunit-binding domain of 2-oxo acid dehydrogenase complex"/>
    <property type="match status" value="1"/>
</dbReference>
<comment type="caution">
    <text evidence="8">The sequence shown here is derived from an EMBL/GenBank/DDBJ whole genome shotgun (WGS) entry which is preliminary data.</text>
</comment>
<dbReference type="Gene3D" id="3.30.559.10">
    <property type="entry name" value="Chloramphenicol acetyltransferase-like domain"/>
    <property type="match status" value="1"/>
</dbReference>
<dbReference type="EC" id="2.3.1.-" evidence="4"/>
<dbReference type="PROSITE" id="PS00189">
    <property type="entry name" value="LIPOYL"/>
    <property type="match status" value="1"/>
</dbReference>
<keyword evidence="9" id="KW-1185">Reference proteome</keyword>
<dbReference type="AlphaFoldDB" id="A0A261UHR5"/>
<proteinExistence type="inferred from homology"/>
<dbReference type="InterPro" id="IPR011053">
    <property type="entry name" value="Single_hybrid_motif"/>
</dbReference>
<dbReference type="InterPro" id="IPR000089">
    <property type="entry name" value="Biotin_lipoyl"/>
</dbReference>
<comment type="cofactor">
    <cofactor evidence="1 4">
        <name>(R)-lipoate</name>
        <dbReference type="ChEBI" id="CHEBI:83088"/>
    </cofactor>
</comment>
<keyword evidence="3 4" id="KW-0450">Lipoyl</keyword>
<dbReference type="OrthoDB" id="2086224at2"/>
<dbReference type="PROSITE" id="PS50968">
    <property type="entry name" value="BIOTINYL_LIPOYL"/>
    <property type="match status" value="1"/>
</dbReference>
<evidence type="ECO:0000313" key="8">
    <source>
        <dbReference type="EMBL" id="OZI61115.1"/>
    </source>
</evidence>
<dbReference type="PANTHER" id="PTHR23151:SF90">
    <property type="entry name" value="DIHYDROLIPOYLLYSINE-RESIDUE ACETYLTRANSFERASE COMPONENT OF PYRUVATE DEHYDROGENASE COMPLEX, MITOCHONDRIAL-RELATED"/>
    <property type="match status" value="1"/>
</dbReference>
<dbReference type="Pfam" id="PF00364">
    <property type="entry name" value="Biotin_lipoyl"/>
    <property type="match status" value="1"/>
</dbReference>
<organism evidence="8 9">
    <name type="scientific">Bordetella genomosp. 11</name>
    <dbReference type="NCBI Taxonomy" id="1416808"/>
    <lineage>
        <taxon>Bacteria</taxon>
        <taxon>Pseudomonadati</taxon>
        <taxon>Pseudomonadota</taxon>
        <taxon>Betaproteobacteria</taxon>
        <taxon>Burkholderiales</taxon>
        <taxon>Alcaligenaceae</taxon>
        <taxon>Bordetella</taxon>
    </lineage>
</organism>
<evidence type="ECO:0000256" key="3">
    <source>
        <dbReference type="ARBA" id="ARBA00022823"/>
    </source>
</evidence>
<evidence type="ECO:0000259" key="7">
    <source>
        <dbReference type="PROSITE" id="PS51826"/>
    </source>
</evidence>
<keyword evidence="4" id="KW-0012">Acyltransferase</keyword>
<evidence type="ECO:0000313" key="9">
    <source>
        <dbReference type="Proteomes" id="UP000215767"/>
    </source>
</evidence>
<dbReference type="PANTHER" id="PTHR23151">
    <property type="entry name" value="DIHYDROLIPOAMIDE ACETYL/SUCCINYL-TRANSFERASE-RELATED"/>
    <property type="match status" value="1"/>
</dbReference>
<dbReference type="EMBL" id="NEVS01000004">
    <property type="protein sequence ID" value="OZI61115.1"/>
    <property type="molecule type" value="Genomic_DNA"/>
</dbReference>